<sequence length="102" mass="10759">MQESSPFLISVEEVVSNTSTDGPPTSSPLELPPLGGHQDRPTPSSTTSSEMFVDVAGDVAGGGLRFPLSIRRSQFSTTPMLTISLRRHAHSSRATAAYDAAT</sequence>
<feature type="compositionally biased region" description="Polar residues" evidence="1">
    <location>
        <begin position="41"/>
        <end position="50"/>
    </location>
</feature>
<feature type="region of interest" description="Disordered" evidence="1">
    <location>
        <begin position="15"/>
        <end position="50"/>
    </location>
</feature>
<proteinExistence type="predicted"/>
<dbReference type="Proteomes" id="UP001303046">
    <property type="component" value="Unassembled WGS sequence"/>
</dbReference>
<name>A0ABR1DNN4_NECAM</name>
<dbReference type="EMBL" id="JAVFWL010000004">
    <property type="protein sequence ID" value="KAK6751590.1"/>
    <property type="molecule type" value="Genomic_DNA"/>
</dbReference>
<organism evidence="2 3">
    <name type="scientific">Necator americanus</name>
    <name type="common">Human hookworm</name>
    <dbReference type="NCBI Taxonomy" id="51031"/>
    <lineage>
        <taxon>Eukaryota</taxon>
        <taxon>Metazoa</taxon>
        <taxon>Ecdysozoa</taxon>
        <taxon>Nematoda</taxon>
        <taxon>Chromadorea</taxon>
        <taxon>Rhabditida</taxon>
        <taxon>Rhabditina</taxon>
        <taxon>Rhabditomorpha</taxon>
        <taxon>Strongyloidea</taxon>
        <taxon>Ancylostomatidae</taxon>
        <taxon>Bunostominae</taxon>
        <taxon>Necator</taxon>
    </lineage>
</organism>
<protein>
    <submittedName>
        <fullName evidence="2">Uncharacterized protein</fullName>
    </submittedName>
</protein>
<keyword evidence="3" id="KW-1185">Reference proteome</keyword>
<evidence type="ECO:0000313" key="3">
    <source>
        <dbReference type="Proteomes" id="UP001303046"/>
    </source>
</evidence>
<comment type="caution">
    <text evidence="2">The sequence shown here is derived from an EMBL/GenBank/DDBJ whole genome shotgun (WGS) entry which is preliminary data.</text>
</comment>
<accession>A0ABR1DNN4</accession>
<evidence type="ECO:0000256" key="1">
    <source>
        <dbReference type="SAM" id="MobiDB-lite"/>
    </source>
</evidence>
<gene>
    <name evidence="2" type="primary">Necator_chrIV.g16462</name>
    <name evidence="2" type="ORF">RB195_003165</name>
</gene>
<feature type="compositionally biased region" description="Low complexity" evidence="1">
    <location>
        <begin position="22"/>
        <end position="36"/>
    </location>
</feature>
<reference evidence="2 3" key="1">
    <citation type="submission" date="2023-08" db="EMBL/GenBank/DDBJ databases">
        <title>A Necator americanus chromosomal reference genome.</title>
        <authorList>
            <person name="Ilik V."/>
            <person name="Petrzelkova K.J."/>
            <person name="Pardy F."/>
            <person name="Fuh T."/>
            <person name="Niatou-Singa F.S."/>
            <person name="Gouil Q."/>
            <person name="Baker L."/>
            <person name="Ritchie M.E."/>
            <person name="Jex A.R."/>
            <person name="Gazzola D."/>
            <person name="Li H."/>
            <person name="Toshio Fujiwara R."/>
            <person name="Zhan B."/>
            <person name="Aroian R.V."/>
            <person name="Pafco B."/>
            <person name="Schwarz E.M."/>
        </authorList>
    </citation>
    <scope>NUCLEOTIDE SEQUENCE [LARGE SCALE GENOMIC DNA]</scope>
    <source>
        <strain evidence="2 3">Aroian</strain>
        <tissue evidence="2">Whole animal</tissue>
    </source>
</reference>
<evidence type="ECO:0000313" key="2">
    <source>
        <dbReference type="EMBL" id="KAK6751590.1"/>
    </source>
</evidence>